<keyword evidence="3 10" id="KW-0813">Transport</keyword>
<organism evidence="12">
    <name type="scientific">Chromera velia CCMP2878</name>
    <dbReference type="NCBI Taxonomy" id="1169474"/>
    <lineage>
        <taxon>Eukaryota</taxon>
        <taxon>Sar</taxon>
        <taxon>Alveolata</taxon>
        <taxon>Colpodellida</taxon>
        <taxon>Chromeraceae</taxon>
        <taxon>Chromera</taxon>
    </lineage>
</organism>
<keyword evidence="8 9" id="KW-0472">Membrane</keyword>
<evidence type="ECO:0000256" key="5">
    <source>
        <dbReference type="ARBA" id="ARBA00022737"/>
    </source>
</evidence>
<dbReference type="SUPFAM" id="SSF103506">
    <property type="entry name" value="Mitochondrial carrier"/>
    <property type="match status" value="1"/>
</dbReference>
<dbReference type="GO" id="GO:0031966">
    <property type="term" value="C:mitochondrial membrane"/>
    <property type="evidence" value="ECO:0007669"/>
    <property type="project" value="UniProtKB-SubCell"/>
</dbReference>
<proteinExistence type="inferred from homology"/>
<dbReference type="PANTHER" id="PTHR45788:SF2">
    <property type="entry name" value="SUCCINATE_FUMARATE MITOCHONDRIAL TRANSPORTER"/>
    <property type="match status" value="1"/>
</dbReference>
<dbReference type="InterPro" id="IPR049563">
    <property type="entry name" value="TXTP-like"/>
</dbReference>
<name>A0A0G4HEE9_9ALVE</name>
<feature type="transmembrane region" description="Helical" evidence="11">
    <location>
        <begin position="223"/>
        <end position="244"/>
    </location>
</feature>
<gene>
    <name evidence="12" type="ORF">Cvel_6482</name>
</gene>
<evidence type="ECO:0000256" key="11">
    <source>
        <dbReference type="SAM" id="Phobius"/>
    </source>
</evidence>
<dbReference type="InterPro" id="IPR018108">
    <property type="entry name" value="MCP_transmembrane"/>
</dbReference>
<evidence type="ECO:0000313" key="12">
    <source>
        <dbReference type="EMBL" id="CEM42219.1"/>
    </source>
</evidence>
<dbReference type="Pfam" id="PF00153">
    <property type="entry name" value="Mito_carr"/>
    <property type="match status" value="1"/>
</dbReference>
<feature type="repeat" description="Solcar" evidence="9">
    <location>
        <begin position="128"/>
        <end position="212"/>
    </location>
</feature>
<dbReference type="PANTHER" id="PTHR45788">
    <property type="entry name" value="SUCCINATE/FUMARATE MITOCHONDRIAL TRANSPORTER-RELATED"/>
    <property type="match status" value="1"/>
</dbReference>
<evidence type="ECO:0000256" key="8">
    <source>
        <dbReference type="ARBA" id="ARBA00023136"/>
    </source>
</evidence>
<sequence length="322" mass="35814">MTAVVPRPNQARVAVAAQNVPIDTNTLAGKIQFAAHKALSGVWAATISGTLHGLVELPFVVPIEASITQQQLNNKGFFWNFRDLANQKKLYFSLNTTAVGLIPKCVLHYAWMNFWTTMVCKSGSLRQSTFREQALVGLMTGGSEVVFLTPFNYVKFRMQRPEYGYTSMWNCITRTIAEKGPWAFWNGTQAIFFRNSICMFGMLGLQQPVKNALPEKWNNTLRTFTGGVLCGVIGAFMSYPFEMLRAARQHDVSFKEEMLSKGFKRMFAGFAPGAFRLTFHSAVLGFIIPEMDRFAKSLDKTGAMIGRALKGGGAQQQSAQKA</sequence>
<feature type="transmembrane region" description="Helical" evidence="11">
    <location>
        <begin position="134"/>
        <end position="154"/>
    </location>
</feature>
<evidence type="ECO:0008006" key="13">
    <source>
        <dbReference type="Google" id="ProtNLM"/>
    </source>
</evidence>
<feature type="transmembrane region" description="Helical" evidence="11">
    <location>
        <begin position="265"/>
        <end position="288"/>
    </location>
</feature>
<evidence type="ECO:0000256" key="4">
    <source>
        <dbReference type="ARBA" id="ARBA00022692"/>
    </source>
</evidence>
<dbReference type="EMBL" id="CDMZ01002407">
    <property type="protein sequence ID" value="CEM42219.1"/>
    <property type="molecule type" value="Genomic_DNA"/>
</dbReference>
<dbReference type="AlphaFoldDB" id="A0A0G4HEE9"/>
<dbReference type="VEuPathDB" id="CryptoDB:Cvel_6482"/>
<evidence type="ECO:0000256" key="9">
    <source>
        <dbReference type="PROSITE-ProRule" id="PRU00282"/>
    </source>
</evidence>
<evidence type="ECO:0000256" key="1">
    <source>
        <dbReference type="ARBA" id="ARBA00004225"/>
    </source>
</evidence>
<evidence type="ECO:0000256" key="10">
    <source>
        <dbReference type="RuleBase" id="RU000488"/>
    </source>
</evidence>
<feature type="transmembrane region" description="Helical" evidence="11">
    <location>
        <begin position="90"/>
        <end position="114"/>
    </location>
</feature>
<dbReference type="GO" id="GO:0005469">
    <property type="term" value="F:succinate:fumarate antiporter activity"/>
    <property type="evidence" value="ECO:0007669"/>
    <property type="project" value="TreeGrafter"/>
</dbReference>
<evidence type="ECO:0000256" key="2">
    <source>
        <dbReference type="ARBA" id="ARBA00006375"/>
    </source>
</evidence>
<comment type="subcellular location">
    <subcellularLocation>
        <location evidence="1">Mitochondrion membrane</location>
        <topology evidence="1">Multi-pass membrane protein</topology>
    </subcellularLocation>
</comment>
<dbReference type="InterPro" id="IPR023395">
    <property type="entry name" value="MCP_dom_sf"/>
</dbReference>
<dbReference type="Gene3D" id="1.50.40.10">
    <property type="entry name" value="Mitochondrial carrier domain"/>
    <property type="match status" value="1"/>
</dbReference>
<keyword evidence="7" id="KW-0496">Mitochondrion</keyword>
<reference evidence="12" key="1">
    <citation type="submission" date="2014-11" db="EMBL/GenBank/DDBJ databases">
        <authorList>
            <person name="Otto D Thomas"/>
            <person name="Naeem Raeece"/>
        </authorList>
    </citation>
    <scope>NUCLEOTIDE SEQUENCE</scope>
</reference>
<evidence type="ECO:0000256" key="3">
    <source>
        <dbReference type="ARBA" id="ARBA00022448"/>
    </source>
</evidence>
<accession>A0A0G4HEE9</accession>
<evidence type="ECO:0000256" key="6">
    <source>
        <dbReference type="ARBA" id="ARBA00022989"/>
    </source>
</evidence>
<evidence type="ECO:0000256" key="7">
    <source>
        <dbReference type="ARBA" id="ARBA00023128"/>
    </source>
</evidence>
<comment type="similarity">
    <text evidence="2 10">Belongs to the mitochondrial carrier (TC 2.A.29) family.</text>
</comment>
<dbReference type="PROSITE" id="PS50920">
    <property type="entry name" value="SOLCAR"/>
    <property type="match status" value="2"/>
</dbReference>
<protein>
    <recommendedName>
        <fullName evidence="13">Mitochondrial carrier protein</fullName>
    </recommendedName>
</protein>
<keyword evidence="5" id="KW-0677">Repeat</keyword>
<feature type="repeat" description="Solcar" evidence="9">
    <location>
        <begin position="218"/>
        <end position="294"/>
    </location>
</feature>
<keyword evidence="6 11" id="KW-1133">Transmembrane helix</keyword>
<keyword evidence="4 9" id="KW-0812">Transmembrane</keyword>